<evidence type="ECO:0000313" key="1">
    <source>
        <dbReference type="EMBL" id="KAI9436551.1"/>
    </source>
</evidence>
<comment type="caution">
    <text evidence="1">The sequence shown here is derived from an EMBL/GenBank/DDBJ whole genome shotgun (WGS) entry which is preliminary data.</text>
</comment>
<keyword evidence="2" id="KW-1185">Reference proteome</keyword>
<protein>
    <submittedName>
        <fullName evidence="1">Uncharacterized protein</fullName>
    </submittedName>
</protein>
<sequence>MPTASEQGRPVIIVTGANKLRDLSSSPLRFCQTSPDDALSVLPHSGVDEQGIEYPCAGLTLIMACRSRRRAEAARTQLLELFESDVARLRGATDTAERVAAFRANLVVAIHTLDLALVQSTLAFADEVARTYPYVSHLNILELDLLDLVTNPSYDVQHTALMSDDGLGCAWQCNVFGPLHSCARPLIACQELEAKLAASPIGPGRVVWMSSHAADPDVYDPDDWQLVDSSRPYEGTKFQMDLIRAELSRRAGPSSPIRHFTVHPGVVAL</sequence>
<reference evidence="1" key="1">
    <citation type="submission" date="2021-03" db="EMBL/GenBank/DDBJ databases">
        <title>Evolutionary priming and transition to the ectomycorrhizal habit in an iconic lineage of mushroom-forming fungi: is preadaptation a requirement?</title>
        <authorList>
            <consortium name="DOE Joint Genome Institute"/>
            <person name="Looney B.P."/>
            <person name="Miyauchi S."/>
            <person name="Morin E."/>
            <person name="Drula E."/>
            <person name="Courty P.E."/>
            <person name="Chicoki N."/>
            <person name="Fauchery L."/>
            <person name="Kohler A."/>
            <person name="Kuo A."/>
            <person name="LaButti K."/>
            <person name="Pangilinan J."/>
            <person name="Lipzen A."/>
            <person name="Riley R."/>
            <person name="Andreopoulos W."/>
            <person name="He G."/>
            <person name="Johnson J."/>
            <person name="Barry K.W."/>
            <person name="Grigoriev I.V."/>
            <person name="Nagy L."/>
            <person name="Hibbett D."/>
            <person name="Henrissat B."/>
            <person name="Matheny P.B."/>
            <person name="Labbe J."/>
            <person name="Martin A.F."/>
        </authorList>
    </citation>
    <scope>NUCLEOTIDE SEQUENCE</scope>
    <source>
        <strain evidence="1">BPL698</strain>
    </source>
</reference>
<dbReference type="Proteomes" id="UP001207468">
    <property type="component" value="Unassembled WGS sequence"/>
</dbReference>
<evidence type="ECO:0000313" key="2">
    <source>
        <dbReference type="Proteomes" id="UP001207468"/>
    </source>
</evidence>
<gene>
    <name evidence="1" type="ORF">F5148DRAFT_1294528</name>
</gene>
<dbReference type="EMBL" id="JAGFNK010000970">
    <property type="protein sequence ID" value="KAI9436551.1"/>
    <property type="molecule type" value="Genomic_DNA"/>
</dbReference>
<proteinExistence type="predicted"/>
<organism evidence="1 2">
    <name type="scientific">Russula earlei</name>
    <dbReference type="NCBI Taxonomy" id="71964"/>
    <lineage>
        <taxon>Eukaryota</taxon>
        <taxon>Fungi</taxon>
        <taxon>Dikarya</taxon>
        <taxon>Basidiomycota</taxon>
        <taxon>Agaricomycotina</taxon>
        <taxon>Agaricomycetes</taxon>
        <taxon>Russulales</taxon>
        <taxon>Russulaceae</taxon>
        <taxon>Russula</taxon>
    </lineage>
</organism>
<accession>A0ACC0TRQ7</accession>
<name>A0ACC0TRQ7_9AGAM</name>